<name>A0ABQ9HSU8_9NEOP</name>
<gene>
    <name evidence="1" type="ORF">PR048_013142</name>
</gene>
<protein>
    <submittedName>
        <fullName evidence="1">Uncharacterized protein</fullName>
    </submittedName>
</protein>
<dbReference type="EMBL" id="JARBHB010000004">
    <property type="protein sequence ID" value="KAJ8886928.1"/>
    <property type="molecule type" value="Genomic_DNA"/>
</dbReference>
<keyword evidence="2" id="KW-1185">Reference proteome</keyword>
<reference evidence="1 2" key="1">
    <citation type="submission" date="2023-02" db="EMBL/GenBank/DDBJ databases">
        <title>LHISI_Scaffold_Assembly.</title>
        <authorList>
            <person name="Stuart O.P."/>
            <person name="Cleave R."/>
            <person name="Magrath M.J.L."/>
            <person name="Mikheyev A.S."/>
        </authorList>
    </citation>
    <scope>NUCLEOTIDE SEQUENCE [LARGE SCALE GENOMIC DNA]</scope>
    <source>
        <strain evidence="1">Daus_M_001</strain>
        <tissue evidence="1">Leg muscle</tissue>
    </source>
</reference>
<sequence>MESFKPLSPLILDGNLCENFRKVKQNFEIFMLAKVLYQNSLKRRQTGLQKVLQAFADYCDPVKNIVVERFKFHSRLQEEGESCEFKDLADSVVQDRIVLGIQDKGLQECLL</sequence>
<organism evidence="1 2">
    <name type="scientific">Dryococelus australis</name>
    <dbReference type="NCBI Taxonomy" id="614101"/>
    <lineage>
        <taxon>Eukaryota</taxon>
        <taxon>Metazoa</taxon>
        <taxon>Ecdysozoa</taxon>
        <taxon>Arthropoda</taxon>
        <taxon>Hexapoda</taxon>
        <taxon>Insecta</taxon>
        <taxon>Pterygota</taxon>
        <taxon>Neoptera</taxon>
        <taxon>Polyneoptera</taxon>
        <taxon>Phasmatodea</taxon>
        <taxon>Verophasmatodea</taxon>
        <taxon>Anareolatae</taxon>
        <taxon>Phasmatidae</taxon>
        <taxon>Eurycanthinae</taxon>
        <taxon>Dryococelus</taxon>
    </lineage>
</organism>
<evidence type="ECO:0000313" key="2">
    <source>
        <dbReference type="Proteomes" id="UP001159363"/>
    </source>
</evidence>
<accession>A0ABQ9HSU8</accession>
<proteinExistence type="predicted"/>
<evidence type="ECO:0000313" key="1">
    <source>
        <dbReference type="EMBL" id="KAJ8886928.1"/>
    </source>
</evidence>
<comment type="caution">
    <text evidence="1">The sequence shown here is derived from an EMBL/GenBank/DDBJ whole genome shotgun (WGS) entry which is preliminary data.</text>
</comment>
<dbReference type="Proteomes" id="UP001159363">
    <property type="component" value="Chromosome X"/>
</dbReference>